<gene>
    <name evidence="1" type="ORF">FSBG_00407</name>
</gene>
<evidence type="ECO:0000313" key="1">
    <source>
        <dbReference type="EMBL" id="EFS20910.1"/>
    </source>
</evidence>
<sequence length="59" mass="6774">MAIEIEVLEKKKETVTFYTTKEIKNILKKIAKEKNGSVSYVINAVLVGVFKEELENEEN</sequence>
<dbReference type="AlphaFoldDB" id="E5BFM9"/>
<dbReference type="RefSeq" id="WP_008800985.1">
    <property type="nucleotide sequence ID" value="NZ_GG657971.1"/>
</dbReference>
<keyword evidence="2" id="KW-1185">Reference proteome</keyword>
<proteinExistence type="predicted"/>
<dbReference type="HOGENOM" id="CLU_2953821_0_0_0"/>
<protein>
    <recommendedName>
        <fullName evidence="3">CopG-like ribbon-helix-helix domain-containing protein</fullName>
    </recommendedName>
</protein>
<dbReference type="Proteomes" id="UP000002975">
    <property type="component" value="Unassembled WGS sequence"/>
</dbReference>
<evidence type="ECO:0008006" key="3">
    <source>
        <dbReference type="Google" id="ProtNLM"/>
    </source>
</evidence>
<reference evidence="1 2" key="1">
    <citation type="submission" date="2009-02" db="EMBL/GenBank/DDBJ databases">
        <title>The Genome Sequence of Fusobacterium sp. 3_1_5R.</title>
        <authorList>
            <consortium name="The Broad Institute Genome Sequencing Platform"/>
            <person name="Ward D."/>
            <person name="Young S.K."/>
            <person name="Kodira C.D."/>
            <person name="Zeng Q."/>
            <person name="Koehrsen M."/>
            <person name="Alvarado L."/>
            <person name="Berlin A."/>
            <person name="Borenstein D."/>
            <person name="Chen Z."/>
            <person name="Engels R."/>
            <person name="Freedman E."/>
            <person name="Gellesch M."/>
            <person name="Goldberg J."/>
            <person name="Griggs A."/>
            <person name="Gujja S."/>
            <person name="Heiman D."/>
            <person name="Hepburn T."/>
            <person name="Howarth C."/>
            <person name="Jen D."/>
            <person name="Larson L."/>
            <person name="Lewis B."/>
            <person name="Mehta T."/>
            <person name="Park D."/>
            <person name="Pearson M."/>
            <person name="Roberts A."/>
            <person name="Saif S."/>
            <person name="Shea T."/>
            <person name="Shenoy N."/>
            <person name="Sisk P."/>
            <person name="Stolte C."/>
            <person name="Sykes S."/>
            <person name="Walk T."/>
            <person name="White J."/>
            <person name="Yandava C."/>
            <person name="Allen-Vercoe E."/>
            <person name="Strauss J."/>
            <person name="Ambrose C."/>
            <person name="Lander E."/>
            <person name="Nusbaum C."/>
            <person name="Galagan J."/>
            <person name="Birren B."/>
        </authorList>
    </citation>
    <scope>NUCLEOTIDE SEQUENCE [LARGE SCALE GENOMIC DNA]</scope>
    <source>
        <strain evidence="1 2">3_1_5R</strain>
    </source>
</reference>
<dbReference type="EMBL" id="GG657971">
    <property type="protein sequence ID" value="EFS20910.1"/>
    <property type="molecule type" value="Genomic_DNA"/>
</dbReference>
<evidence type="ECO:0000313" key="2">
    <source>
        <dbReference type="Proteomes" id="UP000002975"/>
    </source>
</evidence>
<name>E5BFM9_9FUSO</name>
<organism evidence="1 2">
    <name type="scientific">Fusobacterium gonidiaformans 3-1-5R</name>
    <dbReference type="NCBI Taxonomy" id="469605"/>
    <lineage>
        <taxon>Bacteria</taxon>
        <taxon>Fusobacteriati</taxon>
        <taxon>Fusobacteriota</taxon>
        <taxon>Fusobacteriia</taxon>
        <taxon>Fusobacteriales</taxon>
        <taxon>Fusobacteriaceae</taxon>
        <taxon>Fusobacterium</taxon>
    </lineage>
</organism>
<dbReference type="BioCyc" id="FSP469605-HMP:GTSP-410-MONOMER"/>
<accession>E5BFM9</accession>